<evidence type="ECO:0000259" key="5">
    <source>
        <dbReference type="PROSITE" id="PS50008"/>
    </source>
</evidence>
<dbReference type="GO" id="GO:0016042">
    <property type="term" value="P:lipid catabolic process"/>
    <property type="evidence" value="ECO:0007669"/>
    <property type="project" value="UniProtKB-KW"/>
</dbReference>
<organism evidence="6 7">
    <name type="scientific">Gnathostoma spinigerum</name>
    <dbReference type="NCBI Taxonomy" id="75299"/>
    <lineage>
        <taxon>Eukaryota</taxon>
        <taxon>Metazoa</taxon>
        <taxon>Ecdysozoa</taxon>
        <taxon>Nematoda</taxon>
        <taxon>Chromadorea</taxon>
        <taxon>Rhabditida</taxon>
        <taxon>Spirurina</taxon>
        <taxon>Gnathostomatomorpha</taxon>
        <taxon>Gnathostomatoidea</taxon>
        <taxon>Gnathostomatidae</taxon>
        <taxon>Gnathostoma</taxon>
    </lineage>
</organism>
<dbReference type="SMART" id="SM00149">
    <property type="entry name" value="PLCYc"/>
    <property type="match status" value="1"/>
</dbReference>
<name>A0ABD6EZG6_9BILA</name>
<dbReference type="GO" id="GO:0004435">
    <property type="term" value="F:phosphatidylinositol-4,5-bisphosphate phospholipase C activity"/>
    <property type="evidence" value="ECO:0007669"/>
    <property type="project" value="UniProtKB-EC"/>
</dbReference>
<dbReference type="Pfam" id="PF00387">
    <property type="entry name" value="PI-PLC-Y"/>
    <property type="match status" value="1"/>
</dbReference>
<dbReference type="PANTHER" id="PTHR10336:SF36">
    <property type="entry name" value="1-PHOSPHATIDYLINOSITOL 4,5-BISPHOSPHATE PHOSPHODIESTERASE BETA-4"/>
    <property type="match status" value="1"/>
</dbReference>
<feature type="domain" description="PI-PLC Y-box" evidence="5">
    <location>
        <begin position="4"/>
        <end position="49"/>
    </location>
</feature>
<evidence type="ECO:0000313" key="6">
    <source>
        <dbReference type="EMBL" id="MFH4982157.1"/>
    </source>
</evidence>
<proteinExistence type="predicted"/>
<dbReference type="InterPro" id="IPR001192">
    <property type="entry name" value="PI-PLC_fam"/>
</dbReference>
<comment type="caution">
    <text evidence="6">The sequence shown here is derived from an EMBL/GenBank/DDBJ whole genome shotgun (WGS) entry which is preliminary data.</text>
</comment>
<keyword evidence="4" id="KW-0443">Lipid metabolism</keyword>
<evidence type="ECO:0000256" key="4">
    <source>
        <dbReference type="ARBA" id="ARBA00023098"/>
    </source>
</evidence>
<dbReference type="AlphaFoldDB" id="A0ABD6EZG6"/>
<dbReference type="Gene3D" id="3.20.20.190">
    <property type="entry name" value="Phosphatidylinositol (PI) phosphodiesterase"/>
    <property type="match status" value="1"/>
</dbReference>
<dbReference type="SUPFAM" id="SSF51695">
    <property type="entry name" value="PLC-like phosphodiesterases"/>
    <property type="match status" value="1"/>
</dbReference>
<reference evidence="6 7" key="1">
    <citation type="submission" date="2024-08" db="EMBL/GenBank/DDBJ databases">
        <title>Gnathostoma spinigerum genome.</title>
        <authorList>
            <person name="Gonzalez-Bertolin B."/>
            <person name="Monzon S."/>
            <person name="Zaballos A."/>
            <person name="Jimenez P."/>
            <person name="Dekumyoy P."/>
            <person name="Varona S."/>
            <person name="Cuesta I."/>
            <person name="Sumanam S."/>
            <person name="Adisakwattana P."/>
            <person name="Gasser R.B."/>
            <person name="Hernandez-Gonzalez A."/>
            <person name="Young N.D."/>
            <person name="Perteguer M.J."/>
        </authorList>
    </citation>
    <scope>NUCLEOTIDE SEQUENCE [LARGE SCALE GENOMIC DNA]</scope>
    <source>
        <strain evidence="6">AL3</strain>
        <tissue evidence="6">Liver</tissue>
    </source>
</reference>
<keyword evidence="7" id="KW-1185">Reference proteome</keyword>
<dbReference type="PROSITE" id="PS50008">
    <property type="entry name" value="PIPLC_Y_DOMAIN"/>
    <property type="match status" value="1"/>
</dbReference>
<protein>
    <recommendedName>
        <fullName evidence="1">phosphoinositide phospholipase C</fullName>
        <ecNumber evidence="1">3.1.4.11</ecNumber>
    </recommendedName>
</protein>
<evidence type="ECO:0000256" key="1">
    <source>
        <dbReference type="ARBA" id="ARBA00012368"/>
    </source>
</evidence>
<evidence type="ECO:0000256" key="3">
    <source>
        <dbReference type="ARBA" id="ARBA00022963"/>
    </source>
</evidence>
<evidence type="ECO:0000256" key="2">
    <source>
        <dbReference type="ARBA" id="ARBA00022801"/>
    </source>
</evidence>
<keyword evidence="2" id="KW-0378">Hydrolase</keyword>
<gene>
    <name evidence="6" type="ORF">AB6A40_008866</name>
</gene>
<accession>A0ABD6EZG6</accession>
<dbReference type="InterPro" id="IPR017946">
    <property type="entry name" value="PLC-like_Pdiesterase_TIM-brl"/>
</dbReference>
<keyword evidence="3" id="KW-0442">Lipid degradation</keyword>
<dbReference type="PANTHER" id="PTHR10336">
    <property type="entry name" value="PHOSPHOINOSITIDE-SPECIFIC PHOSPHOLIPASE C FAMILY PROTEIN"/>
    <property type="match status" value="1"/>
</dbReference>
<dbReference type="EMBL" id="JBGFUD010008596">
    <property type="protein sequence ID" value="MFH4982157.1"/>
    <property type="molecule type" value="Genomic_DNA"/>
</dbReference>
<sequence length="69" mass="8161">MSSEMYSMTETRAYELVKQTPIEFVNHNKRQITRVYPKGKRVDSSNFWPILWKTSKGLRTRSSYCGKRG</sequence>
<dbReference type="EC" id="3.1.4.11" evidence="1"/>
<dbReference type="InterPro" id="IPR001711">
    <property type="entry name" value="PLipase_C_Pinositol-sp_Y"/>
</dbReference>
<evidence type="ECO:0000313" key="7">
    <source>
        <dbReference type="Proteomes" id="UP001608902"/>
    </source>
</evidence>
<dbReference type="Proteomes" id="UP001608902">
    <property type="component" value="Unassembled WGS sequence"/>
</dbReference>